<dbReference type="Pfam" id="PF00877">
    <property type="entry name" value="NLPC_P60"/>
    <property type="match status" value="1"/>
</dbReference>
<evidence type="ECO:0000259" key="6">
    <source>
        <dbReference type="PROSITE" id="PS51935"/>
    </source>
</evidence>
<dbReference type="Gene3D" id="3.90.1720.10">
    <property type="entry name" value="endopeptidase domain like (from Nostoc punctiforme)"/>
    <property type="match status" value="1"/>
</dbReference>
<dbReference type="InterPro" id="IPR000064">
    <property type="entry name" value="NLP_P60_dom"/>
</dbReference>
<dbReference type="PANTHER" id="PTHR47359:SF3">
    <property type="entry name" value="NLP_P60 DOMAIN-CONTAINING PROTEIN-RELATED"/>
    <property type="match status" value="1"/>
</dbReference>
<dbReference type="InterPro" id="IPR051794">
    <property type="entry name" value="PG_Endopeptidase_C40"/>
</dbReference>
<keyword evidence="5" id="KW-0732">Signal</keyword>
<organism evidence="7 8">
    <name type="scientific">Nonomuraea longicatena</name>
    <dbReference type="NCBI Taxonomy" id="83682"/>
    <lineage>
        <taxon>Bacteria</taxon>
        <taxon>Bacillati</taxon>
        <taxon>Actinomycetota</taxon>
        <taxon>Actinomycetes</taxon>
        <taxon>Streptosporangiales</taxon>
        <taxon>Streptosporangiaceae</taxon>
        <taxon>Nonomuraea</taxon>
    </lineage>
</organism>
<protein>
    <recommendedName>
        <fullName evidence="6">NlpC/P60 domain-containing protein</fullName>
    </recommendedName>
</protein>
<dbReference type="SUPFAM" id="SSF54001">
    <property type="entry name" value="Cysteine proteinases"/>
    <property type="match status" value="1"/>
</dbReference>
<dbReference type="PANTHER" id="PTHR47359">
    <property type="entry name" value="PEPTIDOGLYCAN DL-ENDOPEPTIDASE CWLO"/>
    <property type="match status" value="1"/>
</dbReference>
<evidence type="ECO:0000256" key="3">
    <source>
        <dbReference type="ARBA" id="ARBA00022801"/>
    </source>
</evidence>
<evidence type="ECO:0000256" key="1">
    <source>
        <dbReference type="ARBA" id="ARBA00007074"/>
    </source>
</evidence>
<proteinExistence type="inferred from homology"/>
<keyword evidence="3" id="KW-0378">Hydrolase</keyword>
<accession>A0ABN1Q704</accession>
<dbReference type="PROSITE" id="PS51935">
    <property type="entry name" value="NLPC_P60"/>
    <property type="match status" value="1"/>
</dbReference>
<evidence type="ECO:0000256" key="4">
    <source>
        <dbReference type="ARBA" id="ARBA00022807"/>
    </source>
</evidence>
<evidence type="ECO:0000313" key="7">
    <source>
        <dbReference type="EMBL" id="GAA0938180.1"/>
    </source>
</evidence>
<comment type="similarity">
    <text evidence="1">Belongs to the peptidase C40 family.</text>
</comment>
<evidence type="ECO:0000256" key="5">
    <source>
        <dbReference type="SAM" id="SignalP"/>
    </source>
</evidence>
<evidence type="ECO:0000313" key="8">
    <source>
        <dbReference type="Proteomes" id="UP001501578"/>
    </source>
</evidence>
<evidence type="ECO:0000256" key="2">
    <source>
        <dbReference type="ARBA" id="ARBA00022670"/>
    </source>
</evidence>
<keyword evidence="4" id="KW-0788">Thiol protease</keyword>
<reference evidence="7 8" key="1">
    <citation type="journal article" date="2019" name="Int. J. Syst. Evol. Microbiol.">
        <title>The Global Catalogue of Microorganisms (GCM) 10K type strain sequencing project: providing services to taxonomists for standard genome sequencing and annotation.</title>
        <authorList>
            <consortium name="The Broad Institute Genomics Platform"/>
            <consortium name="The Broad Institute Genome Sequencing Center for Infectious Disease"/>
            <person name="Wu L."/>
            <person name="Ma J."/>
        </authorList>
    </citation>
    <scope>NUCLEOTIDE SEQUENCE [LARGE SCALE GENOMIC DNA]</scope>
    <source>
        <strain evidence="7 8">JCM 11136</strain>
    </source>
</reference>
<keyword evidence="2" id="KW-0645">Protease</keyword>
<sequence>MRAILRVPLAALTLLFLAVASAPLVDRPPVGDTVNSIVRLAYAIERQDIEYSWGGGHAERPGPSTGTCLGYNGKIRPCPAERTRGLDCSGLTRWVYALAYGRDVLGRGNTDDHLRRLFRVDDPRPGDLVYFGKITEKLVKTNHVGIYLGRGLMMNAPETGASVRVDRVAEKKGFAGYFRY</sequence>
<dbReference type="RefSeq" id="WP_343952223.1">
    <property type="nucleotide sequence ID" value="NZ_BAAAHQ010000024.1"/>
</dbReference>
<name>A0ABN1Q704_9ACTN</name>
<keyword evidence="8" id="KW-1185">Reference proteome</keyword>
<comment type="caution">
    <text evidence="7">The sequence shown here is derived from an EMBL/GenBank/DDBJ whole genome shotgun (WGS) entry which is preliminary data.</text>
</comment>
<dbReference type="Proteomes" id="UP001501578">
    <property type="component" value="Unassembled WGS sequence"/>
</dbReference>
<feature type="domain" description="NlpC/P60" evidence="6">
    <location>
        <begin position="31"/>
        <end position="180"/>
    </location>
</feature>
<feature type="signal peptide" evidence="5">
    <location>
        <begin position="1"/>
        <end position="22"/>
    </location>
</feature>
<feature type="chain" id="PRO_5047244416" description="NlpC/P60 domain-containing protein" evidence="5">
    <location>
        <begin position="23"/>
        <end position="180"/>
    </location>
</feature>
<dbReference type="EMBL" id="BAAAHQ010000024">
    <property type="protein sequence ID" value="GAA0938180.1"/>
    <property type="molecule type" value="Genomic_DNA"/>
</dbReference>
<gene>
    <name evidence="7" type="ORF">GCM10009560_47960</name>
</gene>
<dbReference type="InterPro" id="IPR038765">
    <property type="entry name" value="Papain-like_cys_pep_sf"/>
</dbReference>